<proteinExistence type="predicted"/>
<reference evidence="1 2" key="1">
    <citation type="journal article" date="2016" name="Nat. Commun.">
        <title>Extremotolerant tardigrade genome and improved radiotolerance of human cultured cells by tardigrade-unique protein.</title>
        <authorList>
            <person name="Hashimoto T."/>
            <person name="Horikawa D.D."/>
            <person name="Saito Y."/>
            <person name="Kuwahara H."/>
            <person name="Kozuka-Hata H."/>
            <person name="Shin-I T."/>
            <person name="Minakuchi Y."/>
            <person name="Ohishi K."/>
            <person name="Motoyama A."/>
            <person name="Aizu T."/>
            <person name="Enomoto A."/>
            <person name="Kondo K."/>
            <person name="Tanaka S."/>
            <person name="Hara Y."/>
            <person name="Koshikawa S."/>
            <person name="Sagara H."/>
            <person name="Miura T."/>
            <person name="Yokobori S."/>
            <person name="Miyagawa K."/>
            <person name="Suzuki Y."/>
            <person name="Kubo T."/>
            <person name="Oyama M."/>
            <person name="Kohara Y."/>
            <person name="Fujiyama A."/>
            <person name="Arakawa K."/>
            <person name="Katayama T."/>
            <person name="Toyoda A."/>
            <person name="Kunieda T."/>
        </authorList>
    </citation>
    <scope>NUCLEOTIDE SEQUENCE [LARGE SCALE GENOMIC DNA]</scope>
    <source>
        <strain evidence="1 2">YOKOZUNA-1</strain>
    </source>
</reference>
<dbReference type="EMBL" id="BDGG01000001">
    <property type="protein sequence ID" value="GAU90776.1"/>
    <property type="molecule type" value="Genomic_DNA"/>
</dbReference>
<dbReference type="PANTHER" id="PTHR46830:SF1">
    <property type="entry name" value="ALPHA-1,4-N-ACETYLGLUCOSAMINYLTRANSFERASE"/>
    <property type="match status" value="1"/>
</dbReference>
<evidence type="ECO:0000313" key="1">
    <source>
        <dbReference type="EMBL" id="GAU90776.1"/>
    </source>
</evidence>
<dbReference type="OrthoDB" id="409543at2759"/>
<organism evidence="1 2">
    <name type="scientific">Ramazzottius varieornatus</name>
    <name type="common">Water bear</name>
    <name type="synonym">Tardigrade</name>
    <dbReference type="NCBI Taxonomy" id="947166"/>
    <lineage>
        <taxon>Eukaryota</taxon>
        <taxon>Metazoa</taxon>
        <taxon>Ecdysozoa</taxon>
        <taxon>Tardigrada</taxon>
        <taxon>Eutardigrada</taxon>
        <taxon>Parachela</taxon>
        <taxon>Hypsibioidea</taxon>
        <taxon>Ramazzottiidae</taxon>
        <taxon>Ramazzottius</taxon>
    </lineage>
</organism>
<evidence type="ECO:0000313" key="2">
    <source>
        <dbReference type="Proteomes" id="UP000186922"/>
    </source>
</evidence>
<dbReference type="Proteomes" id="UP000186922">
    <property type="component" value="Unassembled WGS sequence"/>
</dbReference>
<evidence type="ECO:0008006" key="3">
    <source>
        <dbReference type="Google" id="ProtNLM"/>
    </source>
</evidence>
<accession>A0A1D1UM22</accession>
<comment type="caution">
    <text evidence="1">The sequence shown here is derived from an EMBL/GenBank/DDBJ whole genome shotgun (WGS) entry which is preliminary data.</text>
</comment>
<protein>
    <recommendedName>
        <fullName evidence="3">Alpha-1,4-N-acetylglucosaminyltransferase</fullName>
    </recommendedName>
</protein>
<keyword evidence="2" id="KW-1185">Reference proteome</keyword>
<gene>
    <name evidence="1" type="primary">RvY_03150-1</name>
    <name evidence="1" type="synonym">RvY_03150.1</name>
    <name evidence="1" type="ORF">RvY_03150</name>
</gene>
<dbReference type="AlphaFoldDB" id="A0A1D1UM22"/>
<dbReference type="PANTHER" id="PTHR46830">
    <property type="entry name" value="TRANSFERASE, PUTATIVE-RELATED"/>
    <property type="match status" value="1"/>
</dbReference>
<name>A0A1D1UM22_RAMVA</name>
<sequence length="333" mass="37581">MDIAARAKRFILVISLVSLCLVFSLMISDSFSYESVTGGVRTVRTAFLLSVGQRSKFVISGSNGFVSESDLIVHYVRYYDSLYPNKDTDSLKLLDCLGIYSVILNLKPTVIYVHTNVPSFWPFDRCESLMNVTIRWPAVEFIYAARKFVASGKRIGWIQHEADIRKMIVIEEYGGLTLDFDVYIVNGTEVRRLLAENPCIVCHEGAVINAGFFGCREPHARFPQLVLKKSYLRNYDPKCWTCNSGAIPMKILKQNTATAMLVDNVCNAPIWDQRADFNDGRGVFGWKEKPAYHSFFHNSTFSLKDAMKLDSRLGDVFRWILKGGPPGLLGAIN</sequence>